<dbReference type="Proteomes" id="UP000789572">
    <property type="component" value="Unassembled WGS sequence"/>
</dbReference>
<keyword evidence="5" id="KW-0029">Amino-acid transport</keyword>
<evidence type="ECO:0000313" key="10">
    <source>
        <dbReference type="EMBL" id="CAG8519735.1"/>
    </source>
</evidence>
<dbReference type="GO" id="GO:0005774">
    <property type="term" value="C:vacuolar membrane"/>
    <property type="evidence" value="ECO:0007669"/>
    <property type="project" value="TreeGrafter"/>
</dbReference>
<feature type="non-terminal residue" evidence="10">
    <location>
        <position position="1"/>
    </location>
</feature>
<reference evidence="10" key="1">
    <citation type="submission" date="2021-06" db="EMBL/GenBank/DDBJ databases">
        <authorList>
            <person name="Kallberg Y."/>
            <person name="Tangrot J."/>
            <person name="Rosling A."/>
        </authorList>
    </citation>
    <scope>NUCLEOTIDE SEQUENCE</scope>
    <source>
        <strain evidence="10">IA702</strain>
    </source>
</reference>
<feature type="transmembrane region" description="Helical" evidence="8">
    <location>
        <begin position="118"/>
        <end position="135"/>
    </location>
</feature>
<accession>A0A9N9A7G5</accession>
<dbReference type="PANTHER" id="PTHR22950">
    <property type="entry name" value="AMINO ACID TRANSPORTER"/>
    <property type="match status" value="1"/>
</dbReference>
<sequence length="175" mass="19959">HAVFPTIYRDMKEPKQYPKMVNITYAMTASIYLIMACCGYLMFGRETKEEIIQNIMATPGYNKFLNQIVVWMIAINPLAKYALTLNPINLTLEIYYSSIPAVGEWYNSGRGRRTALTIATRLLISTLVVCLAIQFPGFDKLFGWELSFRQKLLDYFIIVTCTCLASLGTLWAILT</sequence>
<comment type="subcellular location">
    <subcellularLocation>
        <location evidence="1">Membrane</location>
        <topology evidence="1">Multi-pass membrane protein</topology>
    </subcellularLocation>
</comment>
<feature type="transmembrane region" description="Helical" evidence="8">
    <location>
        <begin position="64"/>
        <end position="82"/>
    </location>
</feature>
<evidence type="ECO:0000256" key="1">
    <source>
        <dbReference type="ARBA" id="ARBA00004141"/>
    </source>
</evidence>
<protein>
    <submittedName>
        <fullName evidence="10">3093_t:CDS:1</fullName>
    </submittedName>
</protein>
<evidence type="ECO:0000256" key="4">
    <source>
        <dbReference type="ARBA" id="ARBA00022692"/>
    </source>
</evidence>
<keyword evidence="4 8" id="KW-0812">Transmembrane</keyword>
<evidence type="ECO:0000256" key="2">
    <source>
        <dbReference type="ARBA" id="ARBA00008066"/>
    </source>
</evidence>
<keyword evidence="6 8" id="KW-1133">Transmembrane helix</keyword>
<comment type="similarity">
    <text evidence="2">Belongs to the amino acid/polyamine transporter 2 family.</text>
</comment>
<dbReference type="PANTHER" id="PTHR22950:SF692">
    <property type="entry name" value="TRANSMEMBRANE AMINO ACID TRANSPORTER FAMILY PROTEIN"/>
    <property type="match status" value="1"/>
</dbReference>
<comment type="caution">
    <text evidence="10">The sequence shown here is derived from an EMBL/GenBank/DDBJ whole genome shotgun (WGS) entry which is preliminary data.</text>
</comment>
<organism evidence="10 11">
    <name type="scientific">Paraglomus occultum</name>
    <dbReference type="NCBI Taxonomy" id="144539"/>
    <lineage>
        <taxon>Eukaryota</taxon>
        <taxon>Fungi</taxon>
        <taxon>Fungi incertae sedis</taxon>
        <taxon>Mucoromycota</taxon>
        <taxon>Glomeromycotina</taxon>
        <taxon>Glomeromycetes</taxon>
        <taxon>Paraglomerales</taxon>
        <taxon>Paraglomeraceae</taxon>
        <taxon>Paraglomus</taxon>
    </lineage>
</organism>
<name>A0A9N9A7G5_9GLOM</name>
<keyword evidence="7 8" id="KW-0472">Membrane</keyword>
<evidence type="ECO:0000256" key="7">
    <source>
        <dbReference type="ARBA" id="ARBA00023136"/>
    </source>
</evidence>
<dbReference type="OrthoDB" id="655540at2759"/>
<evidence type="ECO:0000256" key="5">
    <source>
        <dbReference type="ARBA" id="ARBA00022970"/>
    </source>
</evidence>
<keyword evidence="11" id="KW-1185">Reference proteome</keyword>
<feature type="transmembrane region" description="Helical" evidence="8">
    <location>
        <begin position="20"/>
        <end position="43"/>
    </location>
</feature>
<dbReference type="AlphaFoldDB" id="A0A9N9A7G5"/>
<dbReference type="EMBL" id="CAJVPJ010000392">
    <property type="protein sequence ID" value="CAG8519735.1"/>
    <property type="molecule type" value="Genomic_DNA"/>
</dbReference>
<dbReference type="InterPro" id="IPR013057">
    <property type="entry name" value="AA_transpt_TM"/>
</dbReference>
<gene>
    <name evidence="10" type="ORF">POCULU_LOCUS3507</name>
</gene>
<proteinExistence type="inferred from homology"/>
<feature type="domain" description="Amino acid transporter transmembrane" evidence="9">
    <location>
        <begin position="1"/>
        <end position="143"/>
    </location>
</feature>
<feature type="transmembrane region" description="Helical" evidence="8">
    <location>
        <begin position="155"/>
        <end position="174"/>
    </location>
</feature>
<evidence type="ECO:0000256" key="6">
    <source>
        <dbReference type="ARBA" id="ARBA00022989"/>
    </source>
</evidence>
<evidence type="ECO:0000256" key="8">
    <source>
        <dbReference type="SAM" id="Phobius"/>
    </source>
</evidence>
<dbReference type="GO" id="GO:0015179">
    <property type="term" value="F:L-amino acid transmembrane transporter activity"/>
    <property type="evidence" value="ECO:0007669"/>
    <property type="project" value="TreeGrafter"/>
</dbReference>
<evidence type="ECO:0000256" key="3">
    <source>
        <dbReference type="ARBA" id="ARBA00022448"/>
    </source>
</evidence>
<evidence type="ECO:0000313" key="11">
    <source>
        <dbReference type="Proteomes" id="UP000789572"/>
    </source>
</evidence>
<evidence type="ECO:0000259" key="9">
    <source>
        <dbReference type="Pfam" id="PF01490"/>
    </source>
</evidence>
<keyword evidence="3" id="KW-0813">Transport</keyword>
<dbReference type="Pfam" id="PF01490">
    <property type="entry name" value="Aa_trans"/>
    <property type="match status" value="1"/>
</dbReference>